<evidence type="ECO:0000256" key="1">
    <source>
        <dbReference type="ARBA" id="ARBA00004141"/>
    </source>
</evidence>
<feature type="transmembrane region" description="Helical" evidence="2">
    <location>
        <begin position="175"/>
        <end position="194"/>
    </location>
</feature>
<sequence length="540" mass="58108">MEDLQKKITNGGTDAKPHLKQLLLQPRNSAGKQDGVKKPPSPPDGGWGWVVVFACSVSFFVAGGFGRSFTLIYQELITKFGQSASSTATVAAVFGAVKLCSSPLVGMLCNKFGLRAVTITGGLVSFVGMLMSSFPPSLSYLCFTYGVVTAFGANMVITPSFVIIGKYFRKRKAMAMSLVTIGACFGGTAFPPLIELLLRRYGYTGAMLPVAAAMLSYCVAGLFYRPLEQDVTSSSGRETDRQTCGKGSEAPENNNCVPAQYSPLNGHGPIYTGQKTHSACVVLVCHDKPEVNVEDSPVSTADVTKPRAGCLRRTSECCRRLPGAVSRALGLHLLRHGRLAVFVLLMASSFTCLGICNTFLAALAAETSISRLQVAAMLAVSSGVNIPGRFLTGVVFDLKCARPHRDLLFGVVSFLTALVAILLPLSRDFYVMAGLCVAHFFFGSSMHSQHMTVLSDLVDSRQLASAMGLCRFFQGVGVIVGPIVGGESGRPCVVVAVVFIRALCFIRMTFLRMRVSWRMCISHQIRLSRLHLSGRYILSR</sequence>
<comment type="subcellular location">
    <subcellularLocation>
        <location evidence="1">Membrane</location>
        <topology evidence="1">Multi-pass membrane protein</topology>
    </subcellularLocation>
</comment>
<feature type="transmembrane region" description="Helical" evidence="2">
    <location>
        <begin position="429"/>
        <end position="447"/>
    </location>
</feature>
<keyword evidence="2" id="KW-0812">Transmembrane</keyword>
<dbReference type="PROSITE" id="PS50850">
    <property type="entry name" value="MFS"/>
    <property type="match status" value="1"/>
</dbReference>
<dbReference type="PANTHER" id="PTHR11360">
    <property type="entry name" value="MONOCARBOXYLATE TRANSPORTER"/>
    <property type="match status" value="1"/>
</dbReference>
<dbReference type="AlphaFoldDB" id="A0AAD9UCW2"/>
<feature type="transmembrane region" description="Helical" evidence="2">
    <location>
        <begin position="46"/>
        <end position="66"/>
    </location>
</feature>
<feature type="transmembrane region" description="Helical" evidence="2">
    <location>
        <begin position="339"/>
        <end position="362"/>
    </location>
</feature>
<reference evidence="4" key="1">
    <citation type="journal article" date="2023" name="Mol. Biol. Evol.">
        <title>Third-Generation Sequencing Reveals the Adaptive Role of the Epigenome in Three Deep-Sea Polychaetes.</title>
        <authorList>
            <person name="Perez M."/>
            <person name="Aroh O."/>
            <person name="Sun Y."/>
            <person name="Lan Y."/>
            <person name="Juniper S.K."/>
            <person name="Young C.R."/>
            <person name="Angers B."/>
            <person name="Qian P.Y."/>
        </authorList>
    </citation>
    <scope>NUCLEOTIDE SEQUENCE</scope>
    <source>
        <strain evidence="4">R07B-5</strain>
    </source>
</reference>
<dbReference type="Proteomes" id="UP001209878">
    <property type="component" value="Unassembled WGS sequence"/>
</dbReference>
<proteinExistence type="predicted"/>
<dbReference type="EMBL" id="JAODUO010000258">
    <property type="protein sequence ID" value="KAK2184655.1"/>
    <property type="molecule type" value="Genomic_DNA"/>
</dbReference>
<keyword evidence="2" id="KW-1133">Transmembrane helix</keyword>
<evidence type="ECO:0000259" key="3">
    <source>
        <dbReference type="PROSITE" id="PS50850"/>
    </source>
</evidence>
<comment type="caution">
    <text evidence="4">The sequence shown here is derived from an EMBL/GenBank/DDBJ whole genome shotgun (WGS) entry which is preliminary data.</text>
</comment>
<feature type="domain" description="Major facilitator superfamily (MFS) profile" evidence="3">
    <location>
        <begin position="51"/>
        <end position="514"/>
    </location>
</feature>
<keyword evidence="5" id="KW-1185">Reference proteome</keyword>
<feature type="transmembrane region" description="Helical" evidence="2">
    <location>
        <begin position="138"/>
        <end position="163"/>
    </location>
</feature>
<dbReference type="InterPro" id="IPR011701">
    <property type="entry name" value="MFS"/>
</dbReference>
<keyword evidence="2" id="KW-0472">Membrane</keyword>
<dbReference type="Pfam" id="PF07690">
    <property type="entry name" value="MFS_1"/>
    <property type="match status" value="1"/>
</dbReference>
<accession>A0AAD9UCW2</accession>
<dbReference type="GO" id="GO:0008028">
    <property type="term" value="F:monocarboxylic acid transmembrane transporter activity"/>
    <property type="evidence" value="ECO:0007669"/>
    <property type="project" value="TreeGrafter"/>
</dbReference>
<evidence type="ECO:0000256" key="2">
    <source>
        <dbReference type="SAM" id="Phobius"/>
    </source>
</evidence>
<dbReference type="InterPro" id="IPR036259">
    <property type="entry name" value="MFS_trans_sf"/>
</dbReference>
<feature type="transmembrane region" description="Helical" evidence="2">
    <location>
        <begin position="112"/>
        <end position="132"/>
    </location>
</feature>
<feature type="transmembrane region" description="Helical" evidence="2">
    <location>
        <begin position="374"/>
        <end position="395"/>
    </location>
</feature>
<feature type="transmembrane region" description="Helical" evidence="2">
    <location>
        <begin position="468"/>
        <end position="485"/>
    </location>
</feature>
<dbReference type="InterPro" id="IPR050327">
    <property type="entry name" value="Proton-linked_MCT"/>
</dbReference>
<feature type="transmembrane region" description="Helical" evidence="2">
    <location>
        <begin position="491"/>
        <end position="510"/>
    </location>
</feature>
<gene>
    <name evidence="4" type="ORF">NP493_259g04006</name>
</gene>
<dbReference type="Gene3D" id="1.20.1250.20">
    <property type="entry name" value="MFS general substrate transporter like domains"/>
    <property type="match status" value="1"/>
</dbReference>
<feature type="transmembrane region" description="Helical" evidence="2">
    <location>
        <begin position="407"/>
        <end position="423"/>
    </location>
</feature>
<dbReference type="GO" id="GO:0016020">
    <property type="term" value="C:membrane"/>
    <property type="evidence" value="ECO:0007669"/>
    <property type="project" value="UniProtKB-SubCell"/>
</dbReference>
<name>A0AAD9UCW2_RIDPI</name>
<feature type="transmembrane region" description="Helical" evidence="2">
    <location>
        <begin position="206"/>
        <end position="224"/>
    </location>
</feature>
<dbReference type="InterPro" id="IPR020846">
    <property type="entry name" value="MFS_dom"/>
</dbReference>
<organism evidence="4 5">
    <name type="scientific">Ridgeia piscesae</name>
    <name type="common">Tubeworm</name>
    <dbReference type="NCBI Taxonomy" id="27915"/>
    <lineage>
        <taxon>Eukaryota</taxon>
        <taxon>Metazoa</taxon>
        <taxon>Spiralia</taxon>
        <taxon>Lophotrochozoa</taxon>
        <taxon>Annelida</taxon>
        <taxon>Polychaeta</taxon>
        <taxon>Sedentaria</taxon>
        <taxon>Canalipalpata</taxon>
        <taxon>Sabellida</taxon>
        <taxon>Siboglinidae</taxon>
        <taxon>Ridgeia</taxon>
    </lineage>
</organism>
<protein>
    <recommendedName>
        <fullName evidence="3">Major facilitator superfamily (MFS) profile domain-containing protein</fullName>
    </recommendedName>
</protein>
<evidence type="ECO:0000313" key="4">
    <source>
        <dbReference type="EMBL" id="KAK2184655.1"/>
    </source>
</evidence>
<dbReference type="PANTHER" id="PTHR11360:SF306">
    <property type="entry name" value="RE01051P"/>
    <property type="match status" value="1"/>
</dbReference>
<dbReference type="SUPFAM" id="SSF103473">
    <property type="entry name" value="MFS general substrate transporter"/>
    <property type="match status" value="1"/>
</dbReference>
<evidence type="ECO:0000313" key="5">
    <source>
        <dbReference type="Proteomes" id="UP001209878"/>
    </source>
</evidence>